<name>A0A5N6E759_9EURO</name>
<reference evidence="2 3" key="1">
    <citation type="submission" date="2019-04" db="EMBL/GenBank/DDBJ databases">
        <title>Fungal friends and foes A comparative genomics study of 23 Aspergillus species from section Flavi.</title>
        <authorList>
            <consortium name="DOE Joint Genome Institute"/>
            <person name="Kjaerbolling I."/>
            <person name="Vesth T.C."/>
            <person name="Frisvad J.C."/>
            <person name="Nybo J.L."/>
            <person name="Theobald S."/>
            <person name="Kildgaard S."/>
            <person name="Petersen T.I."/>
            <person name="Kuo A."/>
            <person name="Sato A."/>
            <person name="Lyhne E.K."/>
            <person name="Kogle M.E."/>
            <person name="Wiebenga A."/>
            <person name="Kun R.S."/>
            <person name="Lubbers R.J."/>
            <person name="Makela M.R."/>
            <person name="Barry K."/>
            <person name="Chovatia M."/>
            <person name="Clum A."/>
            <person name="Daum C."/>
            <person name="Haridas S."/>
            <person name="He G."/>
            <person name="LaButti K."/>
            <person name="Lipzen A."/>
            <person name="Mondo S."/>
            <person name="Pangilinan J."/>
            <person name="Riley R."/>
            <person name="Salamov A."/>
            <person name="Simmons B.A."/>
            <person name="Magnuson J.K."/>
            <person name="Henrissat B."/>
            <person name="Mortensen U.H."/>
            <person name="Larsen T.O."/>
            <person name="De vries R.P."/>
            <person name="Grigoriev I.V."/>
            <person name="Machida M."/>
            <person name="Baker S.E."/>
            <person name="Andersen M.R."/>
        </authorList>
    </citation>
    <scope>NUCLEOTIDE SEQUENCE [LARGE SCALE GENOMIC DNA]</scope>
    <source>
        <strain evidence="2 3">CBS 126849</strain>
    </source>
</reference>
<dbReference type="AlphaFoldDB" id="A0A5N6E759"/>
<dbReference type="InterPro" id="IPR036047">
    <property type="entry name" value="F-box-like_dom_sf"/>
</dbReference>
<dbReference type="PROSITE" id="PS50181">
    <property type="entry name" value="FBOX"/>
    <property type="match status" value="1"/>
</dbReference>
<dbReference type="Proteomes" id="UP000326799">
    <property type="component" value="Unassembled WGS sequence"/>
</dbReference>
<dbReference type="InterPro" id="IPR001810">
    <property type="entry name" value="F-box_dom"/>
</dbReference>
<dbReference type="SUPFAM" id="SSF81383">
    <property type="entry name" value="F-box domain"/>
    <property type="match status" value="1"/>
</dbReference>
<gene>
    <name evidence="2" type="ORF">BDV33DRAFT_210524</name>
</gene>
<keyword evidence="3" id="KW-1185">Reference proteome</keyword>
<feature type="domain" description="F-box" evidence="1">
    <location>
        <begin position="1"/>
        <end position="45"/>
    </location>
</feature>
<evidence type="ECO:0000313" key="3">
    <source>
        <dbReference type="Proteomes" id="UP000326799"/>
    </source>
</evidence>
<accession>A0A5N6E759</accession>
<protein>
    <recommendedName>
        <fullName evidence="1">F-box domain-containing protein</fullName>
    </recommendedName>
</protein>
<proteinExistence type="predicted"/>
<evidence type="ECO:0000313" key="2">
    <source>
        <dbReference type="EMBL" id="KAB8213107.1"/>
    </source>
</evidence>
<evidence type="ECO:0000259" key="1">
    <source>
        <dbReference type="PROSITE" id="PS50181"/>
    </source>
</evidence>
<dbReference type="EMBL" id="ML733702">
    <property type="protein sequence ID" value="KAB8213107.1"/>
    <property type="molecule type" value="Genomic_DNA"/>
</dbReference>
<organism evidence="2 3">
    <name type="scientific">Aspergillus novoparasiticus</name>
    <dbReference type="NCBI Taxonomy" id="986946"/>
    <lineage>
        <taxon>Eukaryota</taxon>
        <taxon>Fungi</taxon>
        <taxon>Dikarya</taxon>
        <taxon>Ascomycota</taxon>
        <taxon>Pezizomycotina</taxon>
        <taxon>Eurotiomycetes</taxon>
        <taxon>Eurotiomycetidae</taxon>
        <taxon>Eurotiales</taxon>
        <taxon>Aspergillaceae</taxon>
        <taxon>Aspergillus</taxon>
        <taxon>Aspergillus subgen. Circumdati</taxon>
    </lineage>
</organism>
<sequence length="370" mass="41316">MLDRLPYDVFYLVVWTLDCHDFMHLSRVNRTLHGLMRDELLAKKTIEVYTLDIIFVGCGTLTGIQGYHLYTAEGQQATKNKSGFREALGRLDAIKRAIATANPYAAATVAYGSDFLYSSGVMCYVCNHEIRTLDIHGASGVEQVLDLYTALPRIIKSFNPTKDKAEITLMNYSSSHAIFSTYNLSTSTFIDLISSPCPTSRKCPIDEEGEEGVRNLLYRAEQDNDGQPVDGSEERFASCGVHLWPPDDAPTKLIRLLCPSNRAGEVKAVADERSLIYAVSKEGLNSNLQAIILISFDPALRLPRLQHLQESVIPKAQATHAGTEVYLPPAEATRQELAISHSSTTPHRVKHTRRHSVRVEDARYCGFWLR</sequence>